<organism evidence="14 15">
    <name type="scientific">Hippocampus comes</name>
    <name type="common">Tiger tail seahorse</name>
    <dbReference type="NCBI Taxonomy" id="109280"/>
    <lineage>
        <taxon>Eukaryota</taxon>
        <taxon>Metazoa</taxon>
        <taxon>Chordata</taxon>
        <taxon>Craniata</taxon>
        <taxon>Vertebrata</taxon>
        <taxon>Euteleostomi</taxon>
        <taxon>Actinopterygii</taxon>
        <taxon>Neopterygii</taxon>
        <taxon>Teleostei</taxon>
        <taxon>Neoteleostei</taxon>
        <taxon>Acanthomorphata</taxon>
        <taxon>Syngnathiaria</taxon>
        <taxon>Syngnathiformes</taxon>
        <taxon>Syngnathoidei</taxon>
        <taxon>Syngnathidae</taxon>
        <taxon>Hippocampus</taxon>
    </lineage>
</organism>
<feature type="domain" description="C2H2-type" evidence="13">
    <location>
        <begin position="95"/>
        <end position="122"/>
    </location>
</feature>
<dbReference type="SMART" id="SM00355">
    <property type="entry name" value="ZnF_C2H2"/>
    <property type="match status" value="7"/>
</dbReference>
<feature type="compositionally biased region" description="Polar residues" evidence="12">
    <location>
        <begin position="172"/>
        <end position="181"/>
    </location>
</feature>
<dbReference type="AlphaFoldDB" id="A0A3Q2XZC3"/>
<feature type="domain" description="C2H2-type" evidence="13">
    <location>
        <begin position="404"/>
        <end position="431"/>
    </location>
</feature>
<dbReference type="InterPro" id="IPR013087">
    <property type="entry name" value="Znf_C2H2_type"/>
</dbReference>
<keyword evidence="15" id="KW-1185">Reference proteome</keyword>
<evidence type="ECO:0000256" key="10">
    <source>
        <dbReference type="ARBA" id="ARBA00023242"/>
    </source>
</evidence>
<dbReference type="PROSITE" id="PS50157">
    <property type="entry name" value="ZINC_FINGER_C2H2_2"/>
    <property type="match status" value="7"/>
</dbReference>
<feature type="domain" description="C2H2-type" evidence="13">
    <location>
        <begin position="376"/>
        <end position="403"/>
    </location>
</feature>
<dbReference type="FunFam" id="3.30.160.60:FF:000557">
    <property type="entry name" value="zinc finger and SCAN domain-containing protein 29"/>
    <property type="match status" value="1"/>
</dbReference>
<accession>A0A3Q2XZC3</accession>
<keyword evidence="8" id="KW-0238">DNA-binding</keyword>
<evidence type="ECO:0000256" key="12">
    <source>
        <dbReference type="SAM" id="MobiDB-lite"/>
    </source>
</evidence>
<dbReference type="Pfam" id="PF00096">
    <property type="entry name" value="zf-C2H2"/>
    <property type="match status" value="5"/>
</dbReference>
<dbReference type="InterPro" id="IPR036236">
    <property type="entry name" value="Znf_C2H2_sf"/>
</dbReference>
<evidence type="ECO:0000256" key="7">
    <source>
        <dbReference type="ARBA" id="ARBA00023015"/>
    </source>
</evidence>
<keyword evidence="10" id="KW-0539">Nucleus</keyword>
<dbReference type="GO" id="GO:0000978">
    <property type="term" value="F:RNA polymerase II cis-regulatory region sequence-specific DNA binding"/>
    <property type="evidence" value="ECO:0007669"/>
    <property type="project" value="TreeGrafter"/>
</dbReference>
<dbReference type="PANTHER" id="PTHR24390:SF237">
    <property type="entry name" value="FI23536P1-RELATED"/>
    <property type="match status" value="1"/>
</dbReference>
<dbReference type="GeneTree" id="ENSGT00940000164807"/>
<feature type="domain" description="C2H2-type" evidence="13">
    <location>
        <begin position="275"/>
        <end position="297"/>
    </location>
</feature>
<reference evidence="14" key="1">
    <citation type="submission" date="2025-08" db="UniProtKB">
        <authorList>
            <consortium name="Ensembl"/>
        </authorList>
    </citation>
    <scope>IDENTIFICATION</scope>
</reference>
<feature type="domain" description="C2H2-type" evidence="13">
    <location>
        <begin position="247"/>
        <end position="274"/>
    </location>
</feature>
<dbReference type="Proteomes" id="UP000264820">
    <property type="component" value="Unplaced"/>
</dbReference>
<evidence type="ECO:0000259" key="13">
    <source>
        <dbReference type="PROSITE" id="PS50157"/>
    </source>
</evidence>
<dbReference type="GO" id="GO:0008270">
    <property type="term" value="F:zinc ion binding"/>
    <property type="evidence" value="ECO:0007669"/>
    <property type="project" value="UniProtKB-KW"/>
</dbReference>
<dbReference type="Ensembl" id="ENSHCOT00000025953.1">
    <property type="protein sequence ID" value="ENSHCOP00000009832.1"/>
    <property type="gene ID" value="ENSHCOG00000012350.1"/>
</dbReference>
<evidence type="ECO:0000256" key="1">
    <source>
        <dbReference type="ARBA" id="ARBA00004123"/>
    </source>
</evidence>
<dbReference type="GO" id="GO:0005634">
    <property type="term" value="C:nucleus"/>
    <property type="evidence" value="ECO:0007669"/>
    <property type="project" value="UniProtKB-SubCell"/>
</dbReference>
<evidence type="ECO:0000256" key="5">
    <source>
        <dbReference type="ARBA" id="ARBA00022771"/>
    </source>
</evidence>
<dbReference type="PANTHER" id="PTHR24390">
    <property type="entry name" value="ZINC FINGER PROTEIN"/>
    <property type="match status" value="1"/>
</dbReference>
<evidence type="ECO:0000256" key="3">
    <source>
        <dbReference type="ARBA" id="ARBA00022723"/>
    </source>
</evidence>
<evidence type="ECO:0000256" key="8">
    <source>
        <dbReference type="ARBA" id="ARBA00023125"/>
    </source>
</evidence>
<dbReference type="GO" id="GO:0003700">
    <property type="term" value="F:DNA-binding transcription factor activity"/>
    <property type="evidence" value="ECO:0007669"/>
    <property type="project" value="TreeGrafter"/>
</dbReference>
<feature type="region of interest" description="Disordered" evidence="12">
    <location>
        <begin position="139"/>
        <end position="212"/>
    </location>
</feature>
<dbReference type="GO" id="GO:0006357">
    <property type="term" value="P:regulation of transcription by RNA polymerase II"/>
    <property type="evidence" value="ECO:0007669"/>
    <property type="project" value="TreeGrafter"/>
</dbReference>
<proteinExistence type="inferred from homology"/>
<name>A0A3Q2XZC3_HIPCM</name>
<feature type="domain" description="C2H2-type" evidence="13">
    <location>
        <begin position="432"/>
        <end position="455"/>
    </location>
</feature>
<comment type="similarity">
    <text evidence="2">Belongs to the krueppel C2H2-type zinc-finger protein family.</text>
</comment>
<evidence type="ECO:0000256" key="11">
    <source>
        <dbReference type="PROSITE-ProRule" id="PRU00042"/>
    </source>
</evidence>
<evidence type="ECO:0000256" key="9">
    <source>
        <dbReference type="ARBA" id="ARBA00023163"/>
    </source>
</evidence>
<dbReference type="FunFam" id="3.30.160.60:FF:002343">
    <property type="entry name" value="Zinc finger protein 33A"/>
    <property type="match status" value="1"/>
</dbReference>
<evidence type="ECO:0000256" key="6">
    <source>
        <dbReference type="ARBA" id="ARBA00022833"/>
    </source>
</evidence>
<evidence type="ECO:0000256" key="2">
    <source>
        <dbReference type="ARBA" id="ARBA00006991"/>
    </source>
</evidence>
<protein>
    <recommendedName>
        <fullName evidence="13">C2H2-type domain-containing protein</fullName>
    </recommendedName>
</protein>
<keyword evidence="6" id="KW-0862">Zinc</keyword>
<sequence>MKRNFSCPSTGVAEAESPENLQSDFPNLDVVVKREPTEQEGCDQPGPPTERPRENLTDVPADVRQAGAASRGAHRHLYSNMRRRMVNRLMFKRGFTCPFCGKCFEHSGNLERHKRIHTGEKPYLSGQQLVLAGLQTAPADLQQPPTKHPSTNTHRPAEDDVTSAADHISANCPDSTHTATVKSEPVEESVTQPEREVADNQKSPTLRDGLPYPCATAGPRGLPWEVCGRPRKGTGSFYQGSRPKKCFFCSYCGKMFVRAGHLERHLRIHTGEKPYGCHICGRCFNQKSSLKCHMKTHRNGMGHENQPRCTMQINNKGLKRIHNQKKCDVCGLDFDQPDPAHRPFSRGFACAQCGKTFSRLHQFKLHQQSHRRKRAFWCAVCGKGFQCSSHLSIHHRTHTGEKPYGCLQCGKRFTQQSSLRVHQRTHSGERPYNCAECGKTFILMHHLKRHCVIHTYTFKFEADVTQFQRIHSHKGFSLSHGQKAVPPSARRGCCSLH</sequence>
<feature type="domain" description="C2H2-type" evidence="13">
    <location>
        <begin position="348"/>
        <end position="375"/>
    </location>
</feature>
<keyword evidence="7" id="KW-0805">Transcription regulation</keyword>
<keyword evidence="3" id="KW-0479">Metal-binding</keyword>
<dbReference type="FunFam" id="3.30.160.60:FF:000744">
    <property type="entry name" value="zinc finger E-box-binding homeobox 1"/>
    <property type="match status" value="1"/>
</dbReference>
<keyword evidence="5 11" id="KW-0863">Zinc-finger</keyword>
<dbReference type="OMA" id="HENQPRC"/>
<evidence type="ECO:0000313" key="14">
    <source>
        <dbReference type="Ensembl" id="ENSHCOP00000009832.1"/>
    </source>
</evidence>
<keyword evidence="4" id="KW-0677">Repeat</keyword>
<dbReference type="Gene3D" id="3.30.160.60">
    <property type="entry name" value="Classic Zinc Finger"/>
    <property type="match status" value="7"/>
</dbReference>
<evidence type="ECO:0000313" key="15">
    <source>
        <dbReference type="Proteomes" id="UP000264820"/>
    </source>
</evidence>
<comment type="subcellular location">
    <subcellularLocation>
        <location evidence="1">Nucleus</location>
    </subcellularLocation>
</comment>
<feature type="compositionally biased region" description="Polar residues" evidence="12">
    <location>
        <begin position="143"/>
        <end position="154"/>
    </location>
</feature>
<keyword evidence="9" id="KW-0804">Transcription</keyword>
<dbReference type="PROSITE" id="PS00028">
    <property type="entry name" value="ZINC_FINGER_C2H2_1"/>
    <property type="match status" value="7"/>
</dbReference>
<feature type="region of interest" description="Disordered" evidence="12">
    <location>
        <begin position="1"/>
        <end position="55"/>
    </location>
</feature>
<dbReference type="SUPFAM" id="SSF57667">
    <property type="entry name" value="beta-beta-alpha zinc fingers"/>
    <property type="match status" value="4"/>
</dbReference>
<dbReference type="FunFam" id="3.30.160.60:FF:001498">
    <property type="entry name" value="Zinc finger protein 404"/>
    <property type="match status" value="2"/>
</dbReference>
<reference evidence="14" key="2">
    <citation type="submission" date="2025-09" db="UniProtKB">
        <authorList>
            <consortium name="Ensembl"/>
        </authorList>
    </citation>
    <scope>IDENTIFICATION</scope>
</reference>
<evidence type="ECO:0000256" key="4">
    <source>
        <dbReference type="ARBA" id="ARBA00022737"/>
    </source>
</evidence>
<dbReference type="FunFam" id="3.30.160.60:FF:000564">
    <property type="entry name" value="zinc finger protein 699"/>
    <property type="match status" value="1"/>
</dbReference>